<keyword evidence="2" id="KW-1185">Reference proteome</keyword>
<proteinExistence type="predicted"/>
<dbReference type="RefSeq" id="XP_009529685.1">
    <property type="nucleotide sequence ID" value="XM_009531390.1"/>
</dbReference>
<evidence type="ECO:0008006" key="3">
    <source>
        <dbReference type="Google" id="ProtNLM"/>
    </source>
</evidence>
<evidence type="ECO:0000313" key="2">
    <source>
        <dbReference type="Proteomes" id="UP000002640"/>
    </source>
</evidence>
<accession>G4ZKJ4</accession>
<organism evidence="1 2">
    <name type="scientific">Phytophthora sojae (strain P6497)</name>
    <name type="common">Soybean stem and root rot agent</name>
    <name type="synonym">Phytophthora megasperma f. sp. glycines</name>
    <dbReference type="NCBI Taxonomy" id="1094619"/>
    <lineage>
        <taxon>Eukaryota</taxon>
        <taxon>Sar</taxon>
        <taxon>Stramenopiles</taxon>
        <taxon>Oomycota</taxon>
        <taxon>Peronosporomycetes</taxon>
        <taxon>Peronosporales</taxon>
        <taxon>Peronosporaceae</taxon>
        <taxon>Phytophthora</taxon>
    </lineage>
</organism>
<dbReference type="STRING" id="1094619.G4ZKJ4"/>
<feature type="non-terminal residue" evidence="1">
    <location>
        <position position="72"/>
    </location>
</feature>
<dbReference type="Proteomes" id="UP000002640">
    <property type="component" value="Unassembled WGS sequence"/>
</dbReference>
<name>G4ZKJ4_PHYSP</name>
<gene>
    <name evidence="1" type="ORF">PHYSODRAFT_429349</name>
</gene>
<sequence>IPTTYEQAKACTNWLEWKAAMEEELASLREHGTWKLVARAKAKRQAVITNRWVFAVKRDAQGRILRFKARLV</sequence>
<reference evidence="1 2" key="1">
    <citation type="journal article" date="2006" name="Science">
        <title>Phytophthora genome sequences uncover evolutionary origins and mechanisms of pathogenesis.</title>
        <authorList>
            <person name="Tyler B.M."/>
            <person name="Tripathy S."/>
            <person name="Zhang X."/>
            <person name="Dehal P."/>
            <person name="Jiang R.H."/>
            <person name="Aerts A."/>
            <person name="Arredondo F.D."/>
            <person name="Baxter L."/>
            <person name="Bensasson D."/>
            <person name="Beynon J.L."/>
            <person name="Chapman J."/>
            <person name="Damasceno C.M."/>
            <person name="Dorrance A.E."/>
            <person name="Dou D."/>
            <person name="Dickerman A.W."/>
            <person name="Dubchak I.L."/>
            <person name="Garbelotto M."/>
            <person name="Gijzen M."/>
            <person name="Gordon S.G."/>
            <person name="Govers F."/>
            <person name="Grunwald N.J."/>
            <person name="Huang W."/>
            <person name="Ivors K.L."/>
            <person name="Jones R.W."/>
            <person name="Kamoun S."/>
            <person name="Krampis K."/>
            <person name="Lamour K.H."/>
            <person name="Lee M.K."/>
            <person name="McDonald W.H."/>
            <person name="Medina M."/>
            <person name="Meijer H.J."/>
            <person name="Nordberg E.K."/>
            <person name="Maclean D.J."/>
            <person name="Ospina-Giraldo M.D."/>
            <person name="Morris P.F."/>
            <person name="Phuntumart V."/>
            <person name="Putnam N.H."/>
            <person name="Rash S."/>
            <person name="Rose J.K."/>
            <person name="Sakihama Y."/>
            <person name="Salamov A.A."/>
            <person name="Savidor A."/>
            <person name="Scheuring C.F."/>
            <person name="Smith B.M."/>
            <person name="Sobral B.W."/>
            <person name="Terry A."/>
            <person name="Torto-Alalibo T.A."/>
            <person name="Win J."/>
            <person name="Xu Z."/>
            <person name="Zhang H."/>
            <person name="Grigoriev I.V."/>
            <person name="Rokhsar D.S."/>
            <person name="Boore J.L."/>
        </authorList>
    </citation>
    <scope>NUCLEOTIDE SEQUENCE [LARGE SCALE GENOMIC DNA]</scope>
    <source>
        <strain evidence="1 2">P6497</strain>
    </source>
</reference>
<dbReference type="GeneID" id="20652288"/>
<dbReference type="KEGG" id="psoj:PHYSODRAFT_429349"/>
<dbReference type="InParanoid" id="G4ZKJ4"/>
<feature type="non-terminal residue" evidence="1">
    <location>
        <position position="1"/>
    </location>
</feature>
<dbReference type="AlphaFoldDB" id="G4ZKJ4"/>
<protein>
    <recommendedName>
        <fullName evidence="3">Reverse transcriptase Ty1/copia-type domain-containing protein</fullName>
    </recommendedName>
</protein>
<dbReference type="EMBL" id="JH159155">
    <property type="protein sequence ID" value="EGZ15936.1"/>
    <property type="molecule type" value="Genomic_DNA"/>
</dbReference>
<evidence type="ECO:0000313" key="1">
    <source>
        <dbReference type="EMBL" id="EGZ15936.1"/>
    </source>
</evidence>